<organism evidence="1 2">
    <name type="scientific">Microbacterium schleiferi</name>
    <dbReference type="NCBI Taxonomy" id="69362"/>
    <lineage>
        <taxon>Bacteria</taxon>
        <taxon>Bacillati</taxon>
        <taxon>Actinomycetota</taxon>
        <taxon>Actinomycetes</taxon>
        <taxon>Micrococcales</taxon>
        <taxon>Microbacteriaceae</taxon>
        <taxon>Microbacterium</taxon>
    </lineage>
</organism>
<dbReference type="EMBL" id="JAZHOV010000006">
    <property type="protein sequence ID" value="MEF2255628.1"/>
    <property type="molecule type" value="Genomic_DNA"/>
</dbReference>
<protein>
    <submittedName>
        <fullName evidence="1">Uncharacterized protein</fullName>
    </submittedName>
</protein>
<evidence type="ECO:0000313" key="2">
    <source>
        <dbReference type="Proteomes" id="UP001351900"/>
    </source>
</evidence>
<evidence type="ECO:0000313" key="1">
    <source>
        <dbReference type="EMBL" id="MEF2255628.1"/>
    </source>
</evidence>
<reference evidence="1 2" key="1">
    <citation type="submission" date="2024-01" db="EMBL/GenBank/DDBJ databases">
        <title>the genome sequence of strain Microbacterium schleiferi NBRC 15075.</title>
        <authorList>
            <person name="Ding Y."/>
            <person name="Zhang G."/>
        </authorList>
    </citation>
    <scope>NUCLEOTIDE SEQUENCE [LARGE SCALE GENOMIC DNA]</scope>
    <source>
        <strain evidence="1 2">NBRC 15075</strain>
    </source>
</reference>
<dbReference type="Proteomes" id="UP001351900">
    <property type="component" value="Unassembled WGS sequence"/>
</dbReference>
<proteinExistence type="predicted"/>
<accession>A0ABU7V8T6</accession>
<gene>
    <name evidence="1" type="ORF">V2V91_10855</name>
</gene>
<comment type="caution">
    <text evidence="1">The sequence shown here is derived from an EMBL/GenBank/DDBJ whole genome shotgun (WGS) entry which is preliminary data.</text>
</comment>
<dbReference type="RefSeq" id="WP_331791855.1">
    <property type="nucleotide sequence ID" value="NZ_BAAAUO010000001.1"/>
</dbReference>
<name>A0ABU7V8T6_9MICO</name>
<keyword evidence="2" id="KW-1185">Reference proteome</keyword>
<sequence length="53" mass="5895">MSGHVHDFDPISGWCSGCTVRDDGRHAWHGDIVQAGPDYTPDQIASFLERTRP</sequence>